<proteinExistence type="predicted"/>
<evidence type="ECO:0000313" key="3">
    <source>
        <dbReference type="EMBL" id="CAF0826935.1"/>
    </source>
</evidence>
<feature type="region of interest" description="Disordered" evidence="1">
    <location>
        <begin position="762"/>
        <end position="829"/>
    </location>
</feature>
<dbReference type="SUPFAM" id="SSF53300">
    <property type="entry name" value="vWA-like"/>
    <property type="match status" value="1"/>
</dbReference>
<organism evidence="3 5">
    <name type="scientific">Rotaria sordida</name>
    <dbReference type="NCBI Taxonomy" id="392033"/>
    <lineage>
        <taxon>Eukaryota</taxon>
        <taxon>Metazoa</taxon>
        <taxon>Spiralia</taxon>
        <taxon>Gnathifera</taxon>
        <taxon>Rotifera</taxon>
        <taxon>Eurotatoria</taxon>
        <taxon>Bdelloidea</taxon>
        <taxon>Philodinida</taxon>
        <taxon>Philodinidae</taxon>
        <taxon>Rotaria</taxon>
    </lineage>
</organism>
<sequence>MTSKTDRASFSASSAALLAIPYSVTPGESRNFDLSTSSYITSTGSSTDPHYLYSQLKSKEWIQRYGLKSQKLTFDQILQQIGFKRVESFDPVIGKTITAKYAGNLYHEVQQDNGDRYVLTCRPEKLREYHHRLIRMLNLLRKRLLFITNGSRRLFGTIGEPNVCLICDCKTFDHRIFNQFQVSLTNLLKEQIIKIKKFNIIWVSNDNEQFREQPVDANASNIDRAIDWICDRKCPRNKISISATCEAVVKAFNNNVQSIYLISEGDSSDLAREMLRDNIVKTRLSSTSPIPLHVVSLFCNNNDTQVFLRSIAQCADGSYFCYKIKNEISDLKAPANLNDPTRIKLQDDKLQIGTNALTPLPEYPLDITLMYKEVIECQNVIDRIEKILGFIRDENQNPVKSFDSTKSIDAFNVSGDNNFQRSLVVQSSALFNDEEKDMTSADWLNTYGIDAQKLDFFSVLQSAAFRHCDGVVKLLKPPETSNDVTASTPANPQDKLINAIYCDEFAHVTWPDGTIRHVHVTPELYRDYEKRIRALLEKLKARLAWLKKGSRDVFGAVLENNIYILIDTSQSMQHHLGFVKEKLRLLIQDQLFAKERINVVAFNSIINPWRDRLTKINDSTTYSQLQPWIDGLNAEGSTNTLAALRFALADPATEAIYLLTDGRPDQKERHILSQVQYRQTVPIHTIAFNCNDQTANQFLFDLAKQTGGRFHTFNYGFEKQISIEIPESEDVGSLKNELTRGGKELERIAALRDECLGRAWSRENPQTKVSKSKSQQINNNDKSALVKSQSPLDVPFRPRSATMSLRTTKKKRSTTNQSRQQRRPQSASNLLEHGHVINLNSNQWLLPETKEYLKINDNKEKVISETEDQHEVEVVPTKTKSIRTPYNEVISYLKKNSLVAKGLTIFDVLYPTSLTVRDPHHIQVIDRYVLAKVWDDILPLTYGSYVGKLRLVNHYAVDLEKYEIKLKELITNYYQFISNFIWKHIDEDNKRKLGPYLHWTSLSKDEQNKITEEINKEEYTSQSTLENFAWRKLTDQEQNALLQKPVVYEDKNQTLLKNILKEAEAESALKGLARMDVEIHRAIKFLQISTDLRQLQKRADVDSKSKVEQKPKIKRTLSADRNFHQRVICRFDADGFFHPGTLQKNQNGQSIVHFDMGIEQEAIGHILLPTNGAIAQPNLFINDRVLVRQKNENEEFWAPGIVMVLPSPVAQPPPLYMIEIYTPSAHQVHVYRRNILKISLGLFQRTLLYLQSLNRKHGPIDGNTNGSSKNPSLQDTLRKELEPLNTKVEQLHQSHKKRCKELKTALELQMDVIKHLQERTPKPKVRFESSQTAEISLKPIVNKPDSPIPTPTPKSPIPPDSESSTSSEDIIQPNTHVYALWRDDDSLFYEGIVLNKQGDSNCYTVQRCGFPRIESIISREEIFLESKRQRLKTLPPKSCVLIQYPKHFPYCWKPAVIRDSDNETTKTHVRFYDCMDREISNNENVIKIDEKDFENYSTRRIKFEISLLDKVIVGFNPKEKVFMLGTIIERVGYGHTYIIRWCDESESREEEEYLFGAFTRSIQHELNDSVLALDNDQYIYKLAKVISISDDKKTLTIRFTDPKENNREVDVPSTTAFVTTVSHYNNIIKKPNA</sequence>
<feature type="compositionally biased region" description="Pro residues" evidence="1">
    <location>
        <begin position="1346"/>
        <end position="1359"/>
    </location>
</feature>
<dbReference type="EMBL" id="CAJNOT010000083">
    <property type="protein sequence ID" value="CAF0826935.1"/>
    <property type="molecule type" value="Genomic_DNA"/>
</dbReference>
<dbReference type="Gene3D" id="3.40.50.410">
    <property type="entry name" value="von Willebrand factor, type A domain"/>
    <property type="match status" value="1"/>
</dbReference>
<dbReference type="Pfam" id="PF13768">
    <property type="entry name" value="VWA_3"/>
    <property type="match status" value="2"/>
</dbReference>
<dbReference type="EMBL" id="CAJOBD010000204">
    <property type="protein sequence ID" value="CAF3612737.1"/>
    <property type="molecule type" value="Genomic_DNA"/>
</dbReference>
<gene>
    <name evidence="4" type="ORF">JBS370_LOCUS4377</name>
    <name evidence="3" type="ORF">ZHD862_LOCUS3682</name>
</gene>
<evidence type="ECO:0000313" key="4">
    <source>
        <dbReference type="EMBL" id="CAF3612737.1"/>
    </source>
</evidence>
<accession>A0A813USY8</accession>
<dbReference type="Proteomes" id="UP000663864">
    <property type="component" value="Unassembled WGS sequence"/>
</dbReference>
<evidence type="ECO:0000259" key="2">
    <source>
        <dbReference type="PROSITE" id="PS50234"/>
    </source>
</evidence>
<dbReference type="InterPro" id="IPR002035">
    <property type="entry name" value="VWF_A"/>
</dbReference>
<name>A0A813USY8_9BILA</name>
<protein>
    <recommendedName>
        <fullName evidence="2">VWFA domain-containing protein</fullName>
    </recommendedName>
</protein>
<dbReference type="Proteomes" id="UP000663836">
    <property type="component" value="Unassembled WGS sequence"/>
</dbReference>
<dbReference type="PROSITE" id="PS50234">
    <property type="entry name" value="VWFA"/>
    <property type="match status" value="1"/>
</dbReference>
<dbReference type="InterPro" id="IPR032770">
    <property type="entry name" value="DUF4537"/>
</dbReference>
<dbReference type="Pfam" id="PF15057">
    <property type="entry name" value="DUF4537"/>
    <property type="match status" value="1"/>
</dbReference>
<evidence type="ECO:0000313" key="5">
    <source>
        <dbReference type="Proteomes" id="UP000663864"/>
    </source>
</evidence>
<feature type="domain" description="VWFA" evidence="2">
    <location>
        <begin position="561"/>
        <end position="738"/>
    </location>
</feature>
<evidence type="ECO:0000256" key="1">
    <source>
        <dbReference type="SAM" id="MobiDB-lite"/>
    </source>
</evidence>
<dbReference type="PANTHER" id="PTHR46785:SF1">
    <property type="entry name" value="VON WILLEBRAND FACTOR A DOMAIN-CONTAINING PROTEIN 3B"/>
    <property type="match status" value="1"/>
</dbReference>
<feature type="region of interest" description="Disordered" evidence="1">
    <location>
        <begin position="1336"/>
        <end position="1369"/>
    </location>
</feature>
<reference evidence="3" key="1">
    <citation type="submission" date="2021-02" db="EMBL/GenBank/DDBJ databases">
        <authorList>
            <person name="Nowell W R."/>
        </authorList>
    </citation>
    <scope>NUCLEOTIDE SEQUENCE</scope>
</reference>
<feature type="compositionally biased region" description="Low complexity" evidence="1">
    <location>
        <begin position="814"/>
        <end position="829"/>
    </location>
</feature>
<dbReference type="InterPro" id="IPR036465">
    <property type="entry name" value="vWFA_dom_sf"/>
</dbReference>
<dbReference type="SMART" id="SM00327">
    <property type="entry name" value="VWA"/>
    <property type="match status" value="1"/>
</dbReference>
<feature type="compositionally biased region" description="Polar residues" evidence="1">
    <location>
        <begin position="763"/>
        <end position="791"/>
    </location>
</feature>
<dbReference type="CDD" id="cd00198">
    <property type="entry name" value="vWFA"/>
    <property type="match status" value="1"/>
</dbReference>
<feature type="compositionally biased region" description="Low complexity" evidence="1">
    <location>
        <begin position="1360"/>
        <end position="1369"/>
    </location>
</feature>
<dbReference type="PANTHER" id="PTHR46785">
    <property type="entry name" value="VON WILLEBRAND FACTOR A DOMAIN-CONTAINING PROTEIN 3B"/>
    <property type="match status" value="1"/>
</dbReference>
<comment type="caution">
    <text evidence="3">The sequence shown here is derived from an EMBL/GenBank/DDBJ whole genome shotgun (WGS) entry which is preliminary data.</text>
</comment>